<dbReference type="EMBL" id="JACYFT010000001">
    <property type="protein sequence ID" value="MBD8049853.1"/>
    <property type="molecule type" value="Genomic_DNA"/>
</dbReference>
<evidence type="ECO:0000313" key="2">
    <source>
        <dbReference type="EMBL" id="MBD8049853.1"/>
    </source>
</evidence>
<dbReference type="RefSeq" id="WP_191818297.1">
    <property type="nucleotide sequence ID" value="NZ_JACYFT010000001.1"/>
</dbReference>
<keyword evidence="1" id="KW-0812">Transmembrane</keyword>
<feature type="transmembrane region" description="Helical" evidence="1">
    <location>
        <begin position="72"/>
        <end position="91"/>
    </location>
</feature>
<comment type="caution">
    <text evidence="2">The sequence shown here is derived from an EMBL/GenBank/DDBJ whole genome shotgun (WGS) entry which is preliminary data.</text>
</comment>
<feature type="transmembrane region" description="Helical" evidence="1">
    <location>
        <begin position="40"/>
        <end position="60"/>
    </location>
</feature>
<evidence type="ECO:0008006" key="4">
    <source>
        <dbReference type="Google" id="ProtNLM"/>
    </source>
</evidence>
<sequence length="250" mass="27588">MNRPPLPDRSHLRMWGALLVRRIPGAGAAATPIEQTPQGLFLLWLGWMGLLVFGAVLMWQHGIWHRLVQADPTGLTLAIVLLFVLCSLWAGHRSWLLGQQWQALHSRTGWAADYLQARHHPDTDNAVLLQVLSDRAHGPHEMAWWFNGIQLKLGLLGKVIGFSILALELGRMDGFDPQQSAQMLKSLTGGLGIALLTTITGLSGNILLGLQLMRIDRFADTLVAEILQRGEAAASRTPTESTHGHWPQHA</sequence>
<reference evidence="2" key="1">
    <citation type="submission" date="2020-09" db="EMBL/GenBank/DDBJ databases">
        <title>Genome seq and assembly of Limnohabitants sp.</title>
        <authorList>
            <person name="Chhetri G."/>
        </authorList>
    </citation>
    <scope>NUCLEOTIDE SEQUENCE</scope>
    <source>
        <strain evidence="2">JUR4</strain>
    </source>
</reference>
<dbReference type="Proteomes" id="UP000647424">
    <property type="component" value="Unassembled WGS sequence"/>
</dbReference>
<dbReference type="AlphaFoldDB" id="A0A927IKN9"/>
<keyword evidence="1" id="KW-0472">Membrane</keyword>
<name>A0A927IKN9_9BURK</name>
<keyword evidence="3" id="KW-1185">Reference proteome</keyword>
<proteinExistence type="predicted"/>
<keyword evidence="1" id="KW-1133">Transmembrane helix</keyword>
<gene>
    <name evidence="2" type="ORF">IC609_04815</name>
</gene>
<evidence type="ECO:0000313" key="3">
    <source>
        <dbReference type="Proteomes" id="UP000647424"/>
    </source>
</evidence>
<feature type="transmembrane region" description="Helical" evidence="1">
    <location>
        <begin position="187"/>
        <end position="208"/>
    </location>
</feature>
<organism evidence="2 3">
    <name type="scientific">Limnohabitans radicicola</name>
    <dbReference type="NCBI Taxonomy" id="2771427"/>
    <lineage>
        <taxon>Bacteria</taxon>
        <taxon>Pseudomonadati</taxon>
        <taxon>Pseudomonadota</taxon>
        <taxon>Betaproteobacteria</taxon>
        <taxon>Burkholderiales</taxon>
        <taxon>Comamonadaceae</taxon>
        <taxon>Limnohabitans</taxon>
    </lineage>
</organism>
<accession>A0A927IKN9</accession>
<feature type="transmembrane region" description="Helical" evidence="1">
    <location>
        <begin position="144"/>
        <end position="167"/>
    </location>
</feature>
<evidence type="ECO:0000256" key="1">
    <source>
        <dbReference type="SAM" id="Phobius"/>
    </source>
</evidence>
<protein>
    <recommendedName>
        <fullName evidence="4">MotA/TolQ/ExbB proton channel domain-containing protein</fullName>
    </recommendedName>
</protein>